<dbReference type="PANTHER" id="PTHR30619">
    <property type="entry name" value="DNA INTERNALIZATION/COMPETENCE PROTEIN COMEC/REC2"/>
    <property type="match status" value="1"/>
</dbReference>
<dbReference type="InterPro" id="IPR004477">
    <property type="entry name" value="ComEC_N"/>
</dbReference>
<evidence type="ECO:0000256" key="2">
    <source>
        <dbReference type="ARBA" id="ARBA00022475"/>
    </source>
</evidence>
<keyword evidence="3 6" id="KW-0812">Transmembrane</keyword>
<evidence type="ECO:0000313" key="8">
    <source>
        <dbReference type="EMBL" id="SMG27160.1"/>
    </source>
</evidence>
<accession>A0A1X7JGK3</accession>
<comment type="subcellular location">
    <subcellularLocation>
        <location evidence="1">Cell membrane</location>
        <topology evidence="1">Multi-pass membrane protein</topology>
    </subcellularLocation>
</comment>
<keyword evidence="9" id="KW-1185">Reference proteome</keyword>
<reference evidence="9" key="1">
    <citation type="submission" date="2017-04" db="EMBL/GenBank/DDBJ databases">
        <authorList>
            <person name="Varghese N."/>
            <person name="Submissions S."/>
        </authorList>
    </citation>
    <scope>NUCLEOTIDE SEQUENCE [LARGE SCALE GENOMIC DNA]</scope>
    <source>
        <strain evidence="9">USBA 82</strain>
    </source>
</reference>
<feature type="transmembrane region" description="Helical" evidence="6">
    <location>
        <begin position="423"/>
        <end position="441"/>
    </location>
</feature>
<dbReference type="STRING" id="561720.SAMN06275492_11227"/>
<gene>
    <name evidence="8" type="ORF">SAMN06275492_11227</name>
</gene>
<feature type="transmembrane region" description="Helical" evidence="6">
    <location>
        <begin position="219"/>
        <end position="237"/>
    </location>
</feature>
<protein>
    <submittedName>
        <fullName evidence="8">Competence protein ComEC</fullName>
    </submittedName>
</protein>
<feature type="transmembrane region" description="Helical" evidence="6">
    <location>
        <begin position="361"/>
        <end position="383"/>
    </location>
</feature>
<feature type="transmembrane region" description="Helical" evidence="6">
    <location>
        <begin position="243"/>
        <end position="266"/>
    </location>
</feature>
<name>A0A1X7JGK3_9BACT</name>
<keyword evidence="4 6" id="KW-1133">Transmembrane helix</keyword>
<feature type="transmembrane region" description="Helical" evidence="6">
    <location>
        <begin position="448"/>
        <end position="465"/>
    </location>
</feature>
<keyword evidence="5 6" id="KW-0472">Membrane</keyword>
<dbReference type="AlphaFoldDB" id="A0A1X7JGK3"/>
<dbReference type="GO" id="GO:0005886">
    <property type="term" value="C:plasma membrane"/>
    <property type="evidence" value="ECO:0007669"/>
    <property type="project" value="UniProtKB-SubCell"/>
</dbReference>
<dbReference type="RefSeq" id="WP_085544430.1">
    <property type="nucleotide sequence ID" value="NZ_FXBB01000012.1"/>
</dbReference>
<dbReference type="NCBIfam" id="TIGR00360">
    <property type="entry name" value="ComEC_N-term"/>
    <property type="match status" value="1"/>
</dbReference>
<evidence type="ECO:0000313" key="9">
    <source>
        <dbReference type="Proteomes" id="UP000193355"/>
    </source>
</evidence>
<feature type="transmembrane region" description="Helical" evidence="6">
    <location>
        <begin position="52"/>
        <end position="70"/>
    </location>
</feature>
<feature type="transmembrane region" description="Helical" evidence="6">
    <location>
        <begin position="310"/>
        <end position="327"/>
    </location>
</feature>
<sequence length="466" mass="50274">MDLLAEAPSLVILAATCISAVLWGSSILSGAVAGLISLGISSVVCAKWDRGRLVVALSVALLSLSISWWCSARMGMVSPPLGMASGEVVLERSWGKRVAMVIKGDQGAVVAKVSPERSFLEGTKLEWTGRIEPLMEPRDGNPFDERLYWLARGVTGVLVPKEMVYRGDGGGIHYLRSVLRERIQSSLPPLTRGYLLAALLGDRDPELVEPHSRWGTAHLLAVSGFHVGLVALLAWAFPWRGRWKWIIVSAFMWMYVLLAGAAASALRAALMVQVALWGLAFGRRSSVVNSVAVASLALLMYRPWWFWDLGWRLSVVSALAISALMTVKVKRRWITVLCASPLLWTVTAPMISGAFKTVPLAGAVLNTVALPAFSVLLPLAVLFSLPSLMGLPGGGLVAVVPEGAFALWGYGASMVEGLPVLRWSPWMVTLSCVSLGAILSIRFRVSPVRAGVLALILALFVAYFYN</sequence>
<dbReference type="Proteomes" id="UP000193355">
    <property type="component" value="Unassembled WGS sequence"/>
</dbReference>
<feature type="transmembrane region" description="Helical" evidence="6">
    <location>
        <begin position="12"/>
        <end position="40"/>
    </location>
</feature>
<organism evidence="8 9">
    <name type="scientific">Dethiosulfovibrio salsuginis</name>
    <dbReference type="NCBI Taxonomy" id="561720"/>
    <lineage>
        <taxon>Bacteria</taxon>
        <taxon>Thermotogati</taxon>
        <taxon>Synergistota</taxon>
        <taxon>Synergistia</taxon>
        <taxon>Synergistales</taxon>
        <taxon>Dethiosulfovibrionaceae</taxon>
        <taxon>Dethiosulfovibrio</taxon>
    </lineage>
</organism>
<dbReference type="InterPro" id="IPR052159">
    <property type="entry name" value="Competence_DNA_uptake"/>
</dbReference>
<dbReference type="EMBL" id="FXBB01000012">
    <property type="protein sequence ID" value="SMG27160.1"/>
    <property type="molecule type" value="Genomic_DNA"/>
</dbReference>
<evidence type="ECO:0000256" key="4">
    <source>
        <dbReference type="ARBA" id="ARBA00022989"/>
    </source>
</evidence>
<dbReference type="OrthoDB" id="9761531at2"/>
<evidence type="ECO:0000256" key="5">
    <source>
        <dbReference type="ARBA" id="ARBA00023136"/>
    </source>
</evidence>
<dbReference type="PANTHER" id="PTHR30619:SF7">
    <property type="entry name" value="BETA-LACTAMASE DOMAIN PROTEIN"/>
    <property type="match status" value="1"/>
</dbReference>
<keyword evidence="2" id="KW-1003">Cell membrane</keyword>
<proteinExistence type="predicted"/>
<feature type="domain" description="ComEC/Rec2-related protein" evidence="7">
    <location>
        <begin position="204"/>
        <end position="440"/>
    </location>
</feature>
<evidence type="ECO:0000256" key="1">
    <source>
        <dbReference type="ARBA" id="ARBA00004651"/>
    </source>
</evidence>
<evidence type="ECO:0000256" key="3">
    <source>
        <dbReference type="ARBA" id="ARBA00022692"/>
    </source>
</evidence>
<feature type="transmembrane region" description="Helical" evidence="6">
    <location>
        <begin position="334"/>
        <end position="355"/>
    </location>
</feature>
<evidence type="ECO:0000259" key="7">
    <source>
        <dbReference type="Pfam" id="PF03772"/>
    </source>
</evidence>
<evidence type="ECO:0000256" key="6">
    <source>
        <dbReference type="SAM" id="Phobius"/>
    </source>
</evidence>
<feature type="transmembrane region" description="Helical" evidence="6">
    <location>
        <begin position="390"/>
        <end position="411"/>
    </location>
</feature>
<dbReference type="Pfam" id="PF03772">
    <property type="entry name" value="Competence"/>
    <property type="match status" value="1"/>
</dbReference>